<dbReference type="PANTHER" id="PTHR38430:SF1">
    <property type="entry name" value="PROTEIN-ARGININE KINASE ACTIVATOR PROTEIN"/>
    <property type="match status" value="1"/>
</dbReference>
<dbReference type="GO" id="GO:1990170">
    <property type="term" value="P:stress response to cadmium ion"/>
    <property type="evidence" value="ECO:0007669"/>
    <property type="project" value="TreeGrafter"/>
</dbReference>
<sequence>MICTQCGRPASRYTVTAEGRVREVVLCPSCYAVLLAGAREERGPVRRCPACGMAIEDYRRTGLVGCAECYRYFRRELLPAVRDLQGSVTHTGKTPGADAGENYELLLERARLRTHMEQCLLKGDDAEAERLREQIKALNAAIRGERV</sequence>
<reference evidence="1" key="2">
    <citation type="submission" date="2021-04" db="EMBL/GenBank/DDBJ databases">
        <authorList>
            <person name="Gilroy R."/>
        </authorList>
    </citation>
    <scope>NUCLEOTIDE SEQUENCE</scope>
    <source>
        <strain evidence="1">ChiW7-2402</strain>
    </source>
</reference>
<accession>A0A9D2G4P0</accession>
<dbReference type="PANTHER" id="PTHR38430">
    <property type="entry name" value="PROTEIN-ARGININE KINASE ACTIVATOR PROTEIN"/>
    <property type="match status" value="1"/>
</dbReference>
<evidence type="ECO:0000313" key="1">
    <source>
        <dbReference type="EMBL" id="HIZ72085.1"/>
    </source>
</evidence>
<organism evidence="1 2">
    <name type="scientific">Candidatus Gallimonas intestinavium</name>
    <dbReference type="NCBI Taxonomy" id="2838603"/>
    <lineage>
        <taxon>Bacteria</taxon>
        <taxon>Bacillati</taxon>
        <taxon>Bacillota</taxon>
        <taxon>Clostridia</taxon>
        <taxon>Candidatus Gallimonas</taxon>
    </lineage>
</organism>
<dbReference type="AlphaFoldDB" id="A0A9D2G4P0"/>
<name>A0A9D2G4P0_9FIRM</name>
<dbReference type="GO" id="GO:0005507">
    <property type="term" value="F:copper ion binding"/>
    <property type="evidence" value="ECO:0007669"/>
    <property type="project" value="TreeGrafter"/>
</dbReference>
<evidence type="ECO:0008006" key="3">
    <source>
        <dbReference type="Google" id="ProtNLM"/>
    </source>
</evidence>
<dbReference type="GO" id="GO:1990169">
    <property type="term" value="P:stress response to copper ion"/>
    <property type="evidence" value="ECO:0007669"/>
    <property type="project" value="TreeGrafter"/>
</dbReference>
<reference evidence="1" key="1">
    <citation type="journal article" date="2021" name="PeerJ">
        <title>Extensive microbial diversity within the chicken gut microbiome revealed by metagenomics and culture.</title>
        <authorList>
            <person name="Gilroy R."/>
            <person name="Ravi A."/>
            <person name="Getino M."/>
            <person name="Pursley I."/>
            <person name="Horton D.L."/>
            <person name="Alikhan N.F."/>
            <person name="Baker D."/>
            <person name="Gharbi K."/>
            <person name="Hall N."/>
            <person name="Watson M."/>
            <person name="Adriaenssens E.M."/>
            <person name="Foster-Nyarko E."/>
            <person name="Jarju S."/>
            <person name="Secka A."/>
            <person name="Antonio M."/>
            <person name="Oren A."/>
            <person name="Chaudhuri R.R."/>
            <person name="La Ragione R."/>
            <person name="Hildebrand F."/>
            <person name="Pallen M.J."/>
        </authorList>
    </citation>
    <scope>NUCLEOTIDE SEQUENCE</scope>
    <source>
        <strain evidence="1">ChiW7-2402</strain>
    </source>
</reference>
<dbReference type="GO" id="GO:0050897">
    <property type="term" value="F:cobalt ion binding"/>
    <property type="evidence" value="ECO:0007669"/>
    <property type="project" value="TreeGrafter"/>
</dbReference>
<dbReference type="GO" id="GO:0008270">
    <property type="term" value="F:zinc ion binding"/>
    <property type="evidence" value="ECO:0007669"/>
    <property type="project" value="TreeGrafter"/>
</dbReference>
<proteinExistence type="predicted"/>
<comment type="caution">
    <text evidence="1">The sequence shown here is derived from an EMBL/GenBank/DDBJ whole genome shotgun (WGS) entry which is preliminary data.</text>
</comment>
<dbReference type="GO" id="GO:0046870">
    <property type="term" value="F:cadmium ion binding"/>
    <property type="evidence" value="ECO:0007669"/>
    <property type="project" value="TreeGrafter"/>
</dbReference>
<protein>
    <recommendedName>
        <fullName evidence="3">UVR domain-containing protein</fullName>
    </recommendedName>
</protein>
<dbReference type="Proteomes" id="UP000824102">
    <property type="component" value="Unassembled WGS sequence"/>
</dbReference>
<dbReference type="InterPro" id="IPR025542">
    <property type="entry name" value="YacH"/>
</dbReference>
<evidence type="ECO:0000313" key="2">
    <source>
        <dbReference type="Proteomes" id="UP000824102"/>
    </source>
</evidence>
<dbReference type="EMBL" id="DXBB01000010">
    <property type="protein sequence ID" value="HIZ72085.1"/>
    <property type="molecule type" value="Genomic_DNA"/>
</dbReference>
<gene>
    <name evidence="1" type="ORF">H9964_00730</name>
</gene>